<evidence type="ECO:0000256" key="6">
    <source>
        <dbReference type="ARBA" id="ARBA00047628"/>
    </source>
</evidence>
<gene>
    <name evidence="8" type="ORF">FHS27_002866</name>
</gene>
<evidence type="ECO:0000256" key="3">
    <source>
        <dbReference type="ARBA" id="ARBA00023239"/>
    </source>
</evidence>
<keyword evidence="3" id="KW-0456">Lyase</keyword>
<comment type="caution">
    <text evidence="8">The sequence shown here is derived from an EMBL/GenBank/DDBJ whole genome shotgun (WGS) entry which is preliminary data.</text>
</comment>
<evidence type="ECO:0000313" key="9">
    <source>
        <dbReference type="Proteomes" id="UP000536179"/>
    </source>
</evidence>
<keyword evidence="9" id="KW-1185">Reference proteome</keyword>
<evidence type="ECO:0000256" key="4">
    <source>
        <dbReference type="ARBA" id="ARBA00023270"/>
    </source>
</evidence>
<dbReference type="EMBL" id="JACHXU010000009">
    <property type="protein sequence ID" value="MBB3207047.1"/>
    <property type="molecule type" value="Genomic_DNA"/>
</dbReference>
<feature type="active site" description="Schiff-base intermediate with substrate" evidence="7">
    <location>
        <position position="41"/>
    </location>
</feature>
<feature type="active site" description="Proton acceptor" evidence="7">
    <location>
        <position position="93"/>
    </location>
</feature>
<dbReference type="EC" id="4.2.3.153" evidence="2"/>
<dbReference type="AlphaFoldDB" id="A0A7W5E0L3"/>
<name>A0A7W5E0L3_9BACT</name>
<dbReference type="Pfam" id="PF04476">
    <property type="entry name" value="4HFCP_synth"/>
    <property type="match status" value="1"/>
</dbReference>
<reference evidence="8 9" key="1">
    <citation type="submission" date="2020-08" db="EMBL/GenBank/DDBJ databases">
        <title>Genomic Encyclopedia of Type Strains, Phase III (KMG-III): the genomes of soil and plant-associated and newly described type strains.</title>
        <authorList>
            <person name="Whitman W."/>
        </authorList>
    </citation>
    <scope>NUCLEOTIDE SEQUENCE [LARGE SCALE GENOMIC DNA]</scope>
    <source>
        <strain evidence="8 9">CECT 8075</strain>
    </source>
</reference>
<evidence type="ECO:0000256" key="5">
    <source>
        <dbReference type="ARBA" id="ARBA00032523"/>
    </source>
</evidence>
<dbReference type="RefSeq" id="WP_184305453.1">
    <property type="nucleotide sequence ID" value="NZ_JACHXU010000009.1"/>
</dbReference>
<evidence type="ECO:0000256" key="2">
    <source>
        <dbReference type="ARBA" id="ARBA00012553"/>
    </source>
</evidence>
<dbReference type="GO" id="GO:0016829">
    <property type="term" value="F:lyase activity"/>
    <property type="evidence" value="ECO:0007669"/>
    <property type="project" value="UniProtKB-KW"/>
</dbReference>
<evidence type="ECO:0000256" key="7">
    <source>
        <dbReference type="PIRSR" id="PIRSR015957-1"/>
    </source>
</evidence>
<evidence type="ECO:0000313" key="8">
    <source>
        <dbReference type="EMBL" id="MBB3207047.1"/>
    </source>
</evidence>
<protein>
    <recommendedName>
        <fullName evidence="2">(5-formylfuran-3-yl)methyl phosphate synthase</fullName>
        <ecNumber evidence="2">4.2.3.153</ecNumber>
    </recommendedName>
    <alternativeName>
        <fullName evidence="5">4-(hydroxymethyl)-2-furancarboxaldehyde-phosphate synthase</fullName>
    </alternativeName>
</protein>
<dbReference type="InterPro" id="IPR007565">
    <property type="entry name" value="4HFCP_synth"/>
</dbReference>
<comment type="function">
    <text evidence="1">Catalyzes the formation of 4-(hydroxymethyl)-2-furancarboxaldehyde phosphate (4-HFC-P) from two molecules of glyceraldehyde-3-P (GA-3-P).</text>
</comment>
<dbReference type="Proteomes" id="UP000536179">
    <property type="component" value="Unassembled WGS sequence"/>
</dbReference>
<evidence type="ECO:0000256" key="1">
    <source>
        <dbReference type="ARBA" id="ARBA00003810"/>
    </source>
</evidence>
<accession>A0A7W5E0L3</accession>
<keyword evidence="4" id="KW-0704">Schiff base</keyword>
<comment type="catalytic activity">
    <reaction evidence="6">
        <text>2 D-glyceraldehyde 3-phosphate = 4-(hydroxymethyl)-2-furancarboxaldehyde phosphate + phosphate + 2 H2O</text>
        <dbReference type="Rhea" id="RHEA:43536"/>
        <dbReference type="ChEBI" id="CHEBI:15377"/>
        <dbReference type="ChEBI" id="CHEBI:43474"/>
        <dbReference type="ChEBI" id="CHEBI:59776"/>
        <dbReference type="ChEBI" id="CHEBI:83407"/>
        <dbReference type="EC" id="4.2.3.153"/>
    </reaction>
</comment>
<dbReference type="PIRSF" id="PIRSF015957">
    <property type="entry name" value="UCP015957"/>
    <property type="match status" value="1"/>
</dbReference>
<proteinExistence type="predicted"/>
<organism evidence="8 9">
    <name type="scientific">Aporhodopirellula rubra</name>
    <dbReference type="NCBI Taxonomy" id="980271"/>
    <lineage>
        <taxon>Bacteria</taxon>
        <taxon>Pseudomonadati</taxon>
        <taxon>Planctomycetota</taxon>
        <taxon>Planctomycetia</taxon>
        <taxon>Pirellulales</taxon>
        <taxon>Pirellulaceae</taxon>
        <taxon>Aporhodopirellula</taxon>
    </lineage>
</organism>
<sequence>MNQPSVTTAAPSSAPQLLISVRDIHEATLVAEADVDVIDFKEPRRGALAPVEPEIWSAASTSLRDRSLSAALGESNTASSIAALVPNQFRFAKVGPSGMRSSGQLRRLWDSLPLPPTVELVPVSYADHEAAGCLAPADVLATAIESGHKRLLIDTFIKNGRSLTDHLSNAHLASLLNTAHNAGIWIALAGSIQLPQAQRLHEIGIVPGCWGVRGDVCRSNESGHLQRTGSLDPNRVLRWQRSLRLTGGFPITAESKLPAPR</sequence>